<dbReference type="AlphaFoldDB" id="F2UCB4"/>
<dbReference type="RefSeq" id="XP_004993121.1">
    <property type="nucleotide sequence ID" value="XM_004993064.1"/>
</dbReference>
<dbReference type="EMBL" id="GL832968">
    <property type="protein sequence ID" value="EGD74221.1"/>
    <property type="molecule type" value="Genomic_DNA"/>
</dbReference>
<dbReference type="KEGG" id="sre:PTSG_12415"/>
<protein>
    <submittedName>
        <fullName evidence="1">Uncharacterized protein</fullName>
    </submittedName>
</protein>
<proteinExistence type="predicted"/>
<reference evidence="1" key="1">
    <citation type="submission" date="2009-08" db="EMBL/GenBank/DDBJ databases">
        <title>Annotation of Salpingoeca rosetta.</title>
        <authorList>
            <consortium name="The Broad Institute Genome Sequencing Platform"/>
            <person name="Russ C."/>
            <person name="Cuomo C."/>
            <person name="Burger G."/>
            <person name="Gray M.W."/>
            <person name="Holland P.W.H."/>
            <person name="King N."/>
            <person name="Lang F.B.F."/>
            <person name="Roger A.J."/>
            <person name="Ruiz-Trillo I."/>
            <person name="Young S.K."/>
            <person name="Zeng Q."/>
            <person name="Gargeya S."/>
            <person name="Alvarado L."/>
            <person name="Berlin A."/>
            <person name="Chapman S.B."/>
            <person name="Chen Z."/>
            <person name="Freedman E."/>
            <person name="Gellesch M."/>
            <person name="Goldberg J."/>
            <person name="Griggs A."/>
            <person name="Gujja S."/>
            <person name="Heilman E."/>
            <person name="Heiman D."/>
            <person name="Howarth C."/>
            <person name="Mehta T."/>
            <person name="Neiman D."/>
            <person name="Pearson M."/>
            <person name="Roberts A."/>
            <person name="Saif S."/>
            <person name="Shea T."/>
            <person name="Shenoy N."/>
            <person name="Sisk P."/>
            <person name="Stolte C."/>
            <person name="Sykes S."/>
            <person name="White J."/>
            <person name="Yandava C."/>
            <person name="Haas B."/>
            <person name="Nusbaum C."/>
            <person name="Birren B."/>
        </authorList>
    </citation>
    <scope>NUCLEOTIDE SEQUENCE [LARGE SCALE GENOMIC DNA]</scope>
    <source>
        <strain evidence="1">ATCC 50818</strain>
    </source>
</reference>
<name>F2UCB4_SALR5</name>
<accession>F2UCB4</accession>
<gene>
    <name evidence="1" type="ORF">PTSG_12415</name>
</gene>
<evidence type="ECO:0000313" key="2">
    <source>
        <dbReference type="Proteomes" id="UP000007799"/>
    </source>
</evidence>
<keyword evidence="2" id="KW-1185">Reference proteome</keyword>
<dbReference type="Proteomes" id="UP000007799">
    <property type="component" value="Unassembled WGS sequence"/>
</dbReference>
<sequence>MVLSGKQARTFERILAFLSMKSTVLGALSPAARVSLHKCSDDEQRLFFVNNLRPEEIVSTVVTLADVAAALDSAMSGPTMEVVTSVEK</sequence>
<dbReference type="InParanoid" id="F2UCB4"/>
<evidence type="ECO:0000313" key="1">
    <source>
        <dbReference type="EMBL" id="EGD74221.1"/>
    </source>
</evidence>
<organism evidence="2">
    <name type="scientific">Salpingoeca rosetta (strain ATCC 50818 / BSB-021)</name>
    <dbReference type="NCBI Taxonomy" id="946362"/>
    <lineage>
        <taxon>Eukaryota</taxon>
        <taxon>Choanoflagellata</taxon>
        <taxon>Craspedida</taxon>
        <taxon>Salpingoecidae</taxon>
        <taxon>Salpingoeca</taxon>
    </lineage>
</organism>
<dbReference type="GeneID" id="16073696"/>